<protein>
    <submittedName>
        <fullName evidence="1">Uncharacterized protein</fullName>
    </submittedName>
</protein>
<dbReference type="AlphaFoldDB" id="A0A5N6JZN5"/>
<organism evidence="1 2">
    <name type="scientific">Monilinia laxa</name>
    <name type="common">Brown rot fungus</name>
    <name type="synonym">Sclerotinia laxa</name>
    <dbReference type="NCBI Taxonomy" id="61186"/>
    <lineage>
        <taxon>Eukaryota</taxon>
        <taxon>Fungi</taxon>
        <taxon>Dikarya</taxon>
        <taxon>Ascomycota</taxon>
        <taxon>Pezizomycotina</taxon>
        <taxon>Leotiomycetes</taxon>
        <taxon>Helotiales</taxon>
        <taxon>Sclerotiniaceae</taxon>
        <taxon>Monilinia</taxon>
    </lineage>
</organism>
<name>A0A5N6JZN5_MONLA</name>
<proteinExistence type="predicted"/>
<evidence type="ECO:0000313" key="1">
    <source>
        <dbReference type="EMBL" id="KAB8295004.1"/>
    </source>
</evidence>
<dbReference type="Proteomes" id="UP000326757">
    <property type="component" value="Unassembled WGS sequence"/>
</dbReference>
<evidence type="ECO:0000313" key="2">
    <source>
        <dbReference type="Proteomes" id="UP000326757"/>
    </source>
</evidence>
<accession>A0A5N6JZN5</accession>
<gene>
    <name evidence="1" type="ORF">EYC80_006951</name>
</gene>
<comment type="caution">
    <text evidence="1">The sequence shown here is derived from an EMBL/GenBank/DDBJ whole genome shotgun (WGS) entry which is preliminary data.</text>
</comment>
<sequence length="75" mass="8480">MTLSKKRYHFIPSKSPFLRLTASPFPYSALYIRYSIQKKSQKVNLTSLKIIPPLFPLPLSISTSFSLSISVSLCT</sequence>
<keyword evidence="2" id="KW-1185">Reference proteome</keyword>
<dbReference type="EMBL" id="VIGI01000010">
    <property type="protein sequence ID" value="KAB8295004.1"/>
    <property type="molecule type" value="Genomic_DNA"/>
</dbReference>
<reference evidence="1 2" key="1">
    <citation type="submission" date="2019-06" db="EMBL/GenBank/DDBJ databases">
        <title>Genome Sequence of the Brown Rot Fungal Pathogen Monilinia laxa.</title>
        <authorList>
            <person name="De Miccolis Angelini R.M."/>
            <person name="Landi L."/>
            <person name="Abate D."/>
            <person name="Pollastro S."/>
            <person name="Romanazzi G."/>
            <person name="Faretra F."/>
        </authorList>
    </citation>
    <scope>NUCLEOTIDE SEQUENCE [LARGE SCALE GENOMIC DNA]</scope>
    <source>
        <strain evidence="1 2">Mlax316</strain>
    </source>
</reference>